<dbReference type="AlphaFoldDB" id="A0A1E1WNG5"/>
<feature type="non-terminal residue" evidence="2">
    <location>
        <position position="1"/>
    </location>
</feature>
<dbReference type="Pfam" id="PF25597">
    <property type="entry name" value="SH3_retrovirus"/>
    <property type="match status" value="1"/>
</dbReference>
<feature type="domain" description="Retroviral polymerase SH3-like" evidence="1">
    <location>
        <begin position="9"/>
        <end position="68"/>
    </location>
</feature>
<accession>A0A1E1WNG5</accession>
<dbReference type="InterPro" id="IPR057670">
    <property type="entry name" value="SH3_retrovirus"/>
</dbReference>
<evidence type="ECO:0000259" key="1">
    <source>
        <dbReference type="Pfam" id="PF25597"/>
    </source>
</evidence>
<organism evidence="2">
    <name type="scientific">Pectinophora gossypiella</name>
    <name type="common">Cotton pink bollworm</name>
    <name type="synonym">Depressaria gossypiella</name>
    <dbReference type="NCBI Taxonomy" id="13191"/>
    <lineage>
        <taxon>Eukaryota</taxon>
        <taxon>Metazoa</taxon>
        <taxon>Ecdysozoa</taxon>
        <taxon>Arthropoda</taxon>
        <taxon>Hexapoda</taxon>
        <taxon>Insecta</taxon>
        <taxon>Pterygota</taxon>
        <taxon>Neoptera</taxon>
        <taxon>Endopterygota</taxon>
        <taxon>Lepidoptera</taxon>
        <taxon>Glossata</taxon>
        <taxon>Ditrysia</taxon>
        <taxon>Gelechioidea</taxon>
        <taxon>Gelechiidae</taxon>
        <taxon>Apatetrinae</taxon>
        <taxon>Pectinophora</taxon>
    </lineage>
</organism>
<gene>
    <name evidence="2" type="ORF">g.19917</name>
</gene>
<name>A0A1E1WNG5_PECGO</name>
<dbReference type="EMBL" id="GDQN01002678">
    <property type="protein sequence ID" value="JAT88376.1"/>
    <property type="molecule type" value="Transcribed_RNA"/>
</dbReference>
<evidence type="ECO:0000313" key="2">
    <source>
        <dbReference type="EMBL" id="JAT88376.1"/>
    </source>
</evidence>
<sequence length="115" mass="13019">LSHLRVFGCRALTLLDASKRDKLDSKALSCILVGYSEQSKGYRLIDPSHPNNIIISRNVVFFENEFINSIKPKVSFNCNDKSVQSVPPIILNKDNDMNNCDIDNNECNVNNYLNN</sequence>
<protein>
    <recommendedName>
        <fullName evidence="1">Retroviral polymerase SH3-like domain-containing protein</fullName>
    </recommendedName>
</protein>
<feature type="non-terminal residue" evidence="2">
    <location>
        <position position="115"/>
    </location>
</feature>
<proteinExistence type="predicted"/>
<reference evidence="2" key="1">
    <citation type="submission" date="2015-09" db="EMBL/GenBank/DDBJ databases">
        <title>De novo assembly of Pectinophora gossypiella (Pink Bollworm) gut transcriptome.</title>
        <authorList>
            <person name="Tassone E.E."/>
        </authorList>
    </citation>
    <scope>NUCLEOTIDE SEQUENCE</scope>
</reference>